<reference evidence="2" key="2">
    <citation type="submission" date="2020-02" db="EMBL/GenBank/DDBJ databases">
        <authorList>
            <person name="Gilchrist C.L.M."/>
            <person name="Chooi Y.-H."/>
        </authorList>
    </citation>
    <scope>NUCLEOTIDE SEQUENCE</scope>
    <source>
        <strain evidence="2">MST-FP2251</strain>
    </source>
</reference>
<protein>
    <submittedName>
        <fullName evidence="2">Uncharacterized protein</fullName>
    </submittedName>
</protein>
<sequence>MNSIWAILITAATIASAVRMENALPMENALTSVVLFVTTRTATVLLNCDTREKPLCQNFPHLVYSADNLCPGSQYFNLSIFTWRLALW</sequence>
<organism evidence="2 3">
    <name type="scientific">Aspergillus nanangensis</name>
    <dbReference type="NCBI Taxonomy" id="2582783"/>
    <lineage>
        <taxon>Eukaryota</taxon>
        <taxon>Fungi</taxon>
        <taxon>Dikarya</taxon>
        <taxon>Ascomycota</taxon>
        <taxon>Pezizomycotina</taxon>
        <taxon>Eurotiomycetes</taxon>
        <taxon>Eurotiomycetidae</taxon>
        <taxon>Eurotiales</taxon>
        <taxon>Aspergillaceae</taxon>
        <taxon>Aspergillus</taxon>
        <taxon>Aspergillus subgen. Circumdati</taxon>
    </lineage>
</organism>
<dbReference type="EMBL" id="VCAU01000072">
    <property type="protein sequence ID" value="KAF9886745.1"/>
    <property type="molecule type" value="Genomic_DNA"/>
</dbReference>
<dbReference type="Proteomes" id="UP001194746">
    <property type="component" value="Unassembled WGS sequence"/>
</dbReference>
<dbReference type="AlphaFoldDB" id="A0AAD4CHT6"/>
<reference evidence="2" key="1">
    <citation type="journal article" date="2019" name="Beilstein J. Org. Chem.">
        <title>Nanangenines: drimane sesquiterpenoids as the dominant metabolite cohort of a novel Australian fungus, Aspergillus nanangensis.</title>
        <authorList>
            <person name="Lacey H.J."/>
            <person name="Gilchrist C.L.M."/>
            <person name="Crombie A."/>
            <person name="Kalaitzis J.A."/>
            <person name="Vuong D."/>
            <person name="Rutledge P.J."/>
            <person name="Turner P."/>
            <person name="Pitt J.I."/>
            <person name="Lacey E."/>
            <person name="Chooi Y.H."/>
            <person name="Piggott A.M."/>
        </authorList>
    </citation>
    <scope>NUCLEOTIDE SEQUENCE</scope>
    <source>
        <strain evidence="2">MST-FP2251</strain>
    </source>
</reference>
<feature type="signal peptide" evidence="1">
    <location>
        <begin position="1"/>
        <end position="17"/>
    </location>
</feature>
<keyword evidence="1" id="KW-0732">Signal</keyword>
<name>A0AAD4CHT6_ASPNN</name>
<evidence type="ECO:0000313" key="3">
    <source>
        <dbReference type="Proteomes" id="UP001194746"/>
    </source>
</evidence>
<accession>A0AAD4CHT6</accession>
<comment type="caution">
    <text evidence="2">The sequence shown here is derived from an EMBL/GenBank/DDBJ whole genome shotgun (WGS) entry which is preliminary data.</text>
</comment>
<proteinExistence type="predicted"/>
<evidence type="ECO:0000313" key="2">
    <source>
        <dbReference type="EMBL" id="KAF9886745.1"/>
    </source>
</evidence>
<keyword evidence="3" id="KW-1185">Reference proteome</keyword>
<evidence type="ECO:0000256" key="1">
    <source>
        <dbReference type="SAM" id="SignalP"/>
    </source>
</evidence>
<gene>
    <name evidence="2" type="ORF">FE257_011122</name>
</gene>
<feature type="chain" id="PRO_5042295399" evidence="1">
    <location>
        <begin position="18"/>
        <end position="88"/>
    </location>
</feature>